<feature type="region of interest" description="Disordered" evidence="6">
    <location>
        <begin position="1"/>
        <end position="20"/>
    </location>
</feature>
<dbReference type="Proteomes" id="UP001604336">
    <property type="component" value="Unassembled WGS sequence"/>
</dbReference>
<evidence type="ECO:0000256" key="1">
    <source>
        <dbReference type="ARBA" id="ARBA00022670"/>
    </source>
</evidence>
<organism evidence="8 9">
    <name type="scientific">Abeliophyllum distichum</name>
    <dbReference type="NCBI Taxonomy" id="126358"/>
    <lineage>
        <taxon>Eukaryota</taxon>
        <taxon>Viridiplantae</taxon>
        <taxon>Streptophyta</taxon>
        <taxon>Embryophyta</taxon>
        <taxon>Tracheophyta</taxon>
        <taxon>Spermatophyta</taxon>
        <taxon>Magnoliopsida</taxon>
        <taxon>eudicotyledons</taxon>
        <taxon>Gunneridae</taxon>
        <taxon>Pentapetalae</taxon>
        <taxon>asterids</taxon>
        <taxon>lamiids</taxon>
        <taxon>Lamiales</taxon>
        <taxon>Oleaceae</taxon>
        <taxon>Forsythieae</taxon>
        <taxon>Abeliophyllum</taxon>
    </lineage>
</organism>
<dbReference type="AlphaFoldDB" id="A0ABD1NXZ9"/>
<keyword evidence="2" id="KW-0479">Metal-binding</keyword>
<dbReference type="GO" id="GO:0006508">
    <property type="term" value="P:proteolysis"/>
    <property type="evidence" value="ECO:0007669"/>
    <property type="project" value="UniProtKB-KW"/>
</dbReference>
<dbReference type="GO" id="GO:0046872">
    <property type="term" value="F:metal ion binding"/>
    <property type="evidence" value="ECO:0007669"/>
    <property type="project" value="UniProtKB-KW"/>
</dbReference>
<dbReference type="InterPro" id="IPR011765">
    <property type="entry name" value="Pept_M16_N"/>
</dbReference>
<name>A0ABD1NXZ9_9LAMI</name>
<dbReference type="EMBL" id="JBFOLK010000110">
    <property type="protein sequence ID" value="KAL2456456.1"/>
    <property type="molecule type" value="Genomic_DNA"/>
</dbReference>
<dbReference type="Pfam" id="PF00675">
    <property type="entry name" value="Peptidase_M16"/>
    <property type="match status" value="1"/>
</dbReference>
<evidence type="ECO:0000259" key="7">
    <source>
        <dbReference type="Pfam" id="PF00675"/>
    </source>
</evidence>
<reference evidence="9" key="1">
    <citation type="submission" date="2024-07" db="EMBL/GenBank/DDBJ databases">
        <title>Two chromosome-level genome assemblies of Korean endemic species Abeliophyllum distichum and Forsythia ovata (Oleaceae).</title>
        <authorList>
            <person name="Jang H."/>
        </authorList>
    </citation>
    <scope>NUCLEOTIDE SEQUENCE [LARGE SCALE GENOMIC DNA]</scope>
</reference>
<dbReference type="GO" id="GO:0008237">
    <property type="term" value="F:metallopeptidase activity"/>
    <property type="evidence" value="ECO:0007669"/>
    <property type="project" value="UniProtKB-KW"/>
</dbReference>
<keyword evidence="4" id="KW-0862">Zinc</keyword>
<evidence type="ECO:0000256" key="2">
    <source>
        <dbReference type="ARBA" id="ARBA00022723"/>
    </source>
</evidence>
<keyword evidence="5" id="KW-0482">Metalloprotease</keyword>
<dbReference type="InterPro" id="IPR050361">
    <property type="entry name" value="MPP/UQCRC_Complex"/>
</dbReference>
<protein>
    <submittedName>
        <fullName evidence="8">Mitochondrial-processing peptidase subunit beta</fullName>
    </submittedName>
</protein>
<dbReference type="InterPro" id="IPR011249">
    <property type="entry name" value="Metalloenz_LuxS/M16"/>
</dbReference>
<proteinExistence type="predicted"/>
<evidence type="ECO:0000313" key="8">
    <source>
        <dbReference type="EMBL" id="KAL2456456.1"/>
    </source>
</evidence>
<gene>
    <name evidence="8" type="ORF">Adt_46783</name>
</gene>
<evidence type="ECO:0000256" key="6">
    <source>
        <dbReference type="SAM" id="MobiDB-lite"/>
    </source>
</evidence>
<dbReference type="Gene3D" id="3.30.830.10">
    <property type="entry name" value="Metalloenzyme, LuxS/M16 peptidase-like"/>
    <property type="match status" value="1"/>
</dbReference>
<evidence type="ECO:0000256" key="4">
    <source>
        <dbReference type="ARBA" id="ARBA00022833"/>
    </source>
</evidence>
<dbReference type="PANTHER" id="PTHR11851:SF149">
    <property type="entry name" value="GH01077P"/>
    <property type="match status" value="1"/>
</dbReference>
<feature type="domain" description="Peptidase M16 N-terminal" evidence="7">
    <location>
        <begin position="71"/>
        <end position="130"/>
    </location>
</feature>
<keyword evidence="3" id="KW-0378">Hydrolase</keyword>
<keyword evidence="1" id="KW-0645">Protease</keyword>
<evidence type="ECO:0000313" key="9">
    <source>
        <dbReference type="Proteomes" id="UP001604336"/>
    </source>
</evidence>
<keyword evidence="9" id="KW-1185">Reference proteome</keyword>
<evidence type="ECO:0000256" key="5">
    <source>
        <dbReference type="ARBA" id="ARBA00023049"/>
    </source>
</evidence>
<comment type="caution">
    <text evidence="8">The sequence shown here is derived from an EMBL/GenBank/DDBJ whole genome shotgun (WGS) entry which is preliminary data.</text>
</comment>
<dbReference type="PANTHER" id="PTHR11851">
    <property type="entry name" value="METALLOPROTEASE"/>
    <property type="match status" value="1"/>
</dbReference>
<sequence length="130" mass="14639">MSQSLAQAPKTPLESPPNSEQMIYDQLAEALKSKLKRLENPESRFLQHASSYLILSLPETENTTLPNGLQVATKSNLVFHIATVAIYIDAKSRFDTDETNGMANFLEHMIFKGTKKWPVKVLDEEIENFG</sequence>
<dbReference type="SUPFAM" id="SSF63411">
    <property type="entry name" value="LuxS/MPP-like metallohydrolase"/>
    <property type="match status" value="1"/>
</dbReference>
<accession>A0ABD1NXZ9</accession>
<evidence type="ECO:0000256" key="3">
    <source>
        <dbReference type="ARBA" id="ARBA00022801"/>
    </source>
</evidence>